<comment type="similarity">
    <text evidence="2 5">Belongs to the cyclophilin-type PPIase family.</text>
</comment>
<dbReference type="EC" id="5.2.1.8" evidence="5"/>
<dbReference type="Pfam" id="PF00160">
    <property type="entry name" value="Pro_isomerase"/>
    <property type="match status" value="1"/>
</dbReference>
<gene>
    <name evidence="7" type="ORF">WN48_06401</name>
</gene>
<accession>A0A310SM38</accession>
<dbReference type="PANTHER" id="PTHR45625">
    <property type="entry name" value="PEPTIDYL-PROLYL CIS-TRANS ISOMERASE-RELATED"/>
    <property type="match status" value="1"/>
</dbReference>
<keyword evidence="5 7" id="KW-0413">Isomerase</keyword>
<evidence type="ECO:0000256" key="2">
    <source>
        <dbReference type="ARBA" id="ARBA00007365"/>
    </source>
</evidence>
<keyword evidence="5" id="KW-0697">Rotamase</keyword>
<dbReference type="PANTHER" id="PTHR45625:SF6">
    <property type="entry name" value="SPLICEOSOME-ASSOCIATED PROTEIN CWC27 HOMOLOG"/>
    <property type="match status" value="1"/>
</dbReference>
<keyword evidence="3" id="KW-0539">Nucleus</keyword>
<dbReference type="GO" id="GO:0003755">
    <property type="term" value="F:peptidyl-prolyl cis-trans isomerase activity"/>
    <property type="evidence" value="ECO:0007669"/>
    <property type="project" value="UniProtKB-UniRule"/>
</dbReference>
<feature type="domain" description="PPIase cyclophilin-type" evidence="6">
    <location>
        <begin position="1"/>
        <end position="148"/>
    </location>
</feature>
<dbReference type="SUPFAM" id="SSF50891">
    <property type="entry name" value="Cyclophilin-like"/>
    <property type="match status" value="1"/>
</dbReference>
<reference evidence="7 8" key="1">
    <citation type="submission" date="2015-07" db="EMBL/GenBank/DDBJ databases">
        <title>The genome of Eufriesea mexicana.</title>
        <authorList>
            <person name="Pan H."/>
            <person name="Kapheim K."/>
        </authorList>
    </citation>
    <scope>NUCLEOTIDE SEQUENCE [LARGE SCALE GENOMIC DNA]</scope>
    <source>
        <strain evidence="7">0111107269</strain>
        <tissue evidence="7">Whole body</tissue>
    </source>
</reference>
<keyword evidence="8" id="KW-1185">Reference proteome</keyword>
<evidence type="ECO:0000256" key="5">
    <source>
        <dbReference type="RuleBase" id="RU363019"/>
    </source>
</evidence>
<dbReference type="InterPro" id="IPR044666">
    <property type="entry name" value="Cyclophilin_A-like"/>
</dbReference>
<comment type="function">
    <text evidence="5">PPIases accelerate the folding of proteins. It catalyzes the cis-trans isomerization of proline imidic peptide bonds in oligopeptides.</text>
</comment>
<evidence type="ECO:0000313" key="8">
    <source>
        <dbReference type="Proteomes" id="UP000250275"/>
    </source>
</evidence>
<dbReference type="InterPro" id="IPR029000">
    <property type="entry name" value="Cyclophilin-like_dom_sf"/>
</dbReference>
<comment type="subcellular location">
    <subcellularLocation>
        <location evidence="1">Nucleus</location>
    </subcellularLocation>
</comment>
<dbReference type="PRINTS" id="PR00153">
    <property type="entry name" value="CSAPPISMRASE"/>
</dbReference>
<evidence type="ECO:0000256" key="1">
    <source>
        <dbReference type="ARBA" id="ARBA00004123"/>
    </source>
</evidence>
<proteinExistence type="inferred from homology"/>
<organism evidence="7 8">
    <name type="scientific">Eufriesea mexicana</name>
    <dbReference type="NCBI Taxonomy" id="516756"/>
    <lineage>
        <taxon>Eukaryota</taxon>
        <taxon>Metazoa</taxon>
        <taxon>Ecdysozoa</taxon>
        <taxon>Arthropoda</taxon>
        <taxon>Hexapoda</taxon>
        <taxon>Insecta</taxon>
        <taxon>Pterygota</taxon>
        <taxon>Neoptera</taxon>
        <taxon>Endopterygota</taxon>
        <taxon>Hymenoptera</taxon>
        <taxon>Apocrita</taxon>
        <taxon>Aculeata</taxon>
        <taxon>Apoidea</taxon>
        <taxon>Anthophila</taxon>
        <taxon>Apidae</taxon>
        <taxon>Eufriesea</taxon>
    </lineage>
</organism>
<dbReference type="PROSITE" id="PS50072">
    <property type="entry name" value="CSA_PPIASE_2"/>
    <property type="match status" value="1"/>
</dbReference>
<evidence type="ECO:0000256" key="4">
    <source>
        <dbReference type="ARBA" id="ARBA00046368"/>
    </source>
</evidence>
<dbReference type="Proteomes" id="UP000250275">
    <property type="component" value="Unassembled WGS sequence"/>
</dbReference>
<dbReference type="EMBL" id="KQ764012">
    <property type="protein sequence ID" value="OAD54639.1"/>
    <property type="molecule type" value="Genomic_DNA"/>
</dbReference>
<dbReference type="Gene3D" id="2.40.100.10">
    <property type="entry name" value="Cyclophilin-like"/>
    <property type="match status" value="1"/>
</dbReference>
<evidence type="ECO:0000313" key="7">
    <source>
        <dbReference type="EMBL" id="OAD54639.1"/>
    </source>
</evidence>
<evidence type="ECO:0000256" key="3">
    <source>
        <dbReference type="ARBA" id="ARBA00023242"/>
    </source>
</evidence>
<comment type="subunit">
    <text evidence="4">Part of the activated spliceosome B/catalytic step 1 spliceosome, one of the forms of the spliceosome which has a well-formed active site but still cannot catalyze the branching reaction and is composed at least of 52 proteins, the U2, U5 and U6 snRNAs and the pre-mRNA. Recruited during early steps of activated spliceosome B maturation, it is probably one of the first proteins released from this complex as he matures to the spliceosome C complex. Component of the minor spliceosome, which splices U12-type introns.</text>
</comment>
<dbReference type="InterPro" id="IPR002130">
    <property type="entry name" value="Cyclophilin-type_PPIase_dom"/>
</dbReference>
<sequence>MKRTVNDNELELWAKETPQACRNFIQLCMEGYKDDTIFHRIIKGFITQHGDSTVTGEGKKYGKPFKDDSRTKLRFCGRGLIAIANAREDDNGSQSFFTLGSTSELQNKHTIFCKVTEETVYSMLEFEEALVNENDRPLYPTKLIKTITFNNPFSDIIPRIIVDFNILSFGEEAEEAEEESVITNKKFSALKLSSQQTVEPSGLANKKRKQDHSSYWENFKGLDVTCLASDSCINGPNYTNAHSYGSVNEHKGLGSYDPNPSEYMRLEQALFTFRLQHSDRALHCPNAAYKSMIFRRT</sequence>
<dbReference type="OrthoDB" id="30774at2759"/>
<evidence type="ECO:0000259" key="6">
    <source>
        <dbReference type="PROSITE" id="PS50072"/>
    </source>
</evidence>
<name>A0A310SM38_9HYME</name>
<protein>
    <recommendedName>
        <fullName evidence="5">Peptidyl-prolyl cis-trans isomerase</fullName>
        <shortName evidence="5">PPIase</shortName>
        <ecNumber evidence="5">5.2.1.8</ecNumber>
    </recommendedName>
</protein>
<dbReference type="GO" id="GO:0071013">
    <property type="term" value="C:catalytic step 2 spliceosome"/>
    <property type="evidence" value="ECO:0007669"/>
    <property type="project" value="TreeGrafter"/>
</dbReference>
<comment type="catalytic activity">
    <reaction evidence="5">
        <text>[protein]-peptidylproline (omega=180) = [protein]-peptidylproline (omega=0)</text>
        <dbReference type="Rhea" id="RHEA:16237"/>
        <dbReference type="Rhea" id="RHEA-COMP:10747"/>
        <dbReference type="Rhea" id="RHEA-COMP:10748"/>
        <dbReference type="ChEBI" id="CHEBI:83833"/>
        <dbReference type="ChEBI" id="CHEBI:83834"/>
        <dbReference type="EC" id="5.2.1.8"/>
    </reaction>
</comment>
<dbReference type="AlphaFoldDB" id="A0A310SM38"/>